<reference evidence="9" key="1">
    <citation type="journal article" date="2022" name="New Phytol.">
        <title>Evolutionary transition to the ectomycorrhizal habit in the genomes of a hyperdiverse lineage of mushroom-forming fungi.</title>
        <authorList>
            <person name="Looney B."/>
            <person name="Miyauchi S."/>
            <person name="Morin E."/>
            <person name="Drula E."/>
            <person name="Courty P.E."/>
            <person name="Kohler A."/>
            <person name="Kuo A."/>
            <person name="LaButti K."/>
            <person name="Pangilinan J."/>
            <person name="Lipzen A."/>
            <person name="Riley R."/>
            <person name="Andreopoulos W."/>
            <person name="He G."/>
            <person name="Johnson J."/>
            <person name="Nolan M."/>
            <person name="Tritt A."/>
            <person name="Barry K.W."/>
            <person name="Grigoriev I.V."/>
            <person name="Nagy L.G."/>
            <person name="Hibbett D."/>
            <person name="Henrissat B."/>
            <person name="Matheny P.B."/>
            <person name="Labbe J."/>
            <person name="Martin F.M."/>
        </authorList>
    </citation>
    <scope>NUCLEOTIDE SEQUENCE</scope>
    <source>
        <strain evidence="9">BPL690</strain>
    </source>
</reference>
<feature type="transmembrane region" description="Helical" evidence="7">
    <location>
        <begin position="165"/>
        <end position="185"/>
    </location>
</feature>
<dbReference type="GO" id="GO:0016020">
    <property type="term" value="C:membrane"/>
    <property type="evidence" value="ECO:0007669"/>
    <property type="project" value="UniProtKB-SubCell"/>
</dbReference>
<evidence type="ECO:0000313" key="10">
    <source>
        <dbReference type="Proteomes" id="UP001203297"/>
    </source>
</evidence>
<sequence>MPLRSRGNIDEETPLLQNPDALQKPTPLPKAQILILLSVLFAECIISHSISPYLNQLVRDLPIVNGDSRKVGYYTGIIVSFHYAAEALTTFHWNRLSDHIGRKPVLLSCLMGMIISIIMFGLSHSFWALVLSRCFHGAMKGLIGVVKSMIAELTDETNAAQGFSLLPITLAFSYVIGPLIGGFLSQPQHRWPNLFSNPFWAAYPYFLPCLGVATYSFLSFIIATMFLKETMCYTSPTKFQSQRTTSDVPGEGSSEILDANELLPLRSVLTRPVVISIANYAMFALLSSAAIALIPLVWSTPIEFGGLNLSPASIGLWMSGYGCISGIFQFAFFSRMVGRFGPQRVFIVNIAAFAVVYAMLPFENLALRHAGGSSKSTLLLILMSLQLLSLSISDMGFSDICLYISSAAPSKRSLGSTMGLAQTAASVQRTLGPVVADWLFSFSLTNHILGGNFAYVVLIVLVGVGLCVAGQLPRNTWKRNDK</sequence>
<feature type="transmembrane region" description="Helical" evidence="7">
    <location>
        <begin position="314"/>
        <end position="333"/>
    </location>
</feature>
<dbReference type="PRINTS" id="PR01035">
    <property type="entry name" value="TCRTETA"/>
</dbReference>
<evidence type="ECO:0000256" key="5">
    <source>
        <dbReference type="ARBA" id="ARBA00023136"/>
    </source>
</evidence>
<evidence type="ECO:0000256" key="7">
    <source>
        <dbReference type="SAM" id="Phobius"/>
    </source>
</evidence>
<evidence type="ECO:0000256" key="3">
    <source>
        <dbReference type="ARBA" id="ARBA00022692"/>
    </source>
</evidence>
<dbReference type="EMBL" id="WTXG01000010">
    <property type="protein sequence ID" value="KAI0302823.1"/>
    <property type="molecule type" value="Genomic_DNA"/>
</dbReference>
<dbReference type="InterPro" id="IPR020846">
    <property type="entry name" value="MFS_dom"/>
</dbReference>
<keyword evidence="10" id="KW-1185">Reference proteome</keyword>
<evidence type="ECO:0000256" key="2">
    <source>
        <dbReference type="ARBA" id="ARBA00022448"/>
    </source>
</evidence>
<protein>
    <submittedName>
        <fullName evidence="9">Major facilitator superfamily transporter</fullName>
    </submittedName>
</protein>
<keyword evidence="5 7" id="KW-0472">Membrane</keyword>
<feature type="transmembrane region" description="Helical" evidence="7">
    <location>
        <begin position="345"/>
        <end position="366"/>
    </location>
</feature>
<keyword evidence="4 7" id="KW-1133">Transmembrane helix</keyword>
<name>A0AAD4QPB8_9AGAM</name>
<evidence type="ECO:0000259" key="8">
    <source>
        <dbReference type="PROSITE" id="PS50850"/>
    </source>
</evidence>
<feature type="transmembrane region" description="Helical" evidence="7">
    <location>
        <begin position="453"/>
        <end position="472"/>
    </location>
</feature>
<feature type="transmembrane region" description="Helical" evidence="7">
    <location>
        <begin position="33"/>
        <end position="51"/>
    </location>
</feature>
<feature type="transmembrane region" description="Helical" evidence="7">
    <location>
        <begin position="273"/>
        <end position="294"/>
    </location>
</feature>
<evidence type="ECO:0000256" key="4">
    <source>
        <dbReference type="ARBA" id="ARBA00022989"/>
    </source>
</evidence>
<feature type="transmembrane region" description="Helical" evidence="7">
    <location>
        <begin position="71"/>
        <end position="93"/>
    </location>
</feature>
<dbReference type="CDD" id="cd17330">
    <property type="entry name" value="MFS_SLC46_TetA_like"/>
    <property type="match status" value="1"/>
</dbReference>
<feature type="transmembrane region" description="Helical" evidence="7">
    <location>
        <begin position="105"/>
        <end position="129"/>
    </location>
</feature>
<organism evidence="9 10">
    <name type="scientific">Multifurca ochricompacta</name>
    <dbReference type="NCBI Taxonomy" id="376703"/>
    <lineage>
        <taxon>Eukaryota</taxon>
        <taxon>Fungi</taxon>
        <taxon>Dikarya</taxon>
        <taxon>Basidiomycota</taxon>
        <taxon>Agaricomycotina</taxon>
        <taxon>Agaricomycetes</taxon>
        <taxon>Russulales</taxon>
        <taxon>Russulaceae</taxon>
        <taxon>Multifurca</taxon>
    </lineage>
</organism>
<keyword evidence="2" id="KW-0813">Transport</keyword>
<dbReference type="PROSITE" id="PS50850">
    <property type="entry name" value="MFS"/>
    <property type="match status" value="1"/>
</dbReference>
<feature type="region of interest" description="Disordered" evidence="6">
    <location>
        <begin position="1"/>
        <end position="23"/>
    </location>
</feature>
<dbReference type="GO" id="GO:0022857">
    <property type="term" value="F:transmembrane transporter activity"/>
    <property type="evidence" value="ECO:0007669"/>
    <property type="project" value="InterPro"/>
</dbReference>
<dbReference type="InterPro" id="IPR011701">
    <property type="entry name" value="MFS"/>
</dbReference>
<evidence type="ECO:0000313" key="9">
    <source>
        <dbReference type="EMBL" id="KAI0302823.1"/>
    </source>
</evidence>
<dbReference type="InterPro" id="IPR001958">
    <property type="entry name" value="Tet-R_TetA/multi-R_MdtG-like"/>
</dbReference>
<feature type="transmembrane region" description="Helical" evidence="7">
    <location>
        <begin position="205"/>
        <end position="227"/>
    </location>
</feature>
<comment type="caution">
    <text evidence="9">The sequence shown here is derived from an EMBL/GenBank/DDBJ whole genome shotgun (WGS) entry which is preliminary data.</text>
</comment>
<feature type="domain" description="Major facilitator superfamily (MFS) profile" evidence="8">
    <location>
        <begin position="32"/>
        <end position="477"/>
    </location>
</feature>
<dbReference type="PANTHER" id="PTHR23504:SF15">
    <property type="entry name" value="MAJOR FACILITATOR SUPERFAMILY (MFS) PROFILE DOMAIN-CONTAINING PROTEIN"/>
    <property type="match status" value="1"/>
</dbReference>
<comment type="subcellular location">
    <subcellularLocation>
        <location evidence="1">Membrane</location>
        <topology evidence="1">Multi-pass membrane protein</topology>
    </subcellularLocation>
</comment>
<dbReference type="Gene3D" id="1.20.1250.20">
    <property type="entry name" value="MFS general substrate transporter like domains"/>
    <property type="match status" value="1"/>
</dbReference>
<evidence type="ECO:0000256" key="1">
    <source>
        <dbReference type="ARBA" id="ARBA00004141"/>
    </source>
</evidence>
<dbReference type="InterPro" id="IPR036259">
    <property type="entry name" value="MFS_trans_sf"/>
</dbReference>
<dbReference type="Proteomes" id="UP001203297">
    <property type="component" value="Unassembled WGS sequence"/>
</dbReference>
<accession>A0AAD4QPB8</accession>
<proteinExistence type="predicted"/>
<dbReference type="AlphaFoldDB" id="A0AAD4QPB8"/>
<dbReference type="PANTHER" id="PTHR23504">
    <property type="entry name" value="MAJOR FACILITATOR SUPERFAMILY DOMAIN-CONTAINING PROTEIN 10"/>
    <property type="match status" value="1"/>
</dbReference>
<dbReference type="SUPFAM" id="SSF103473">
    <property type="entry name" value="MFS general substrate transporter"/>
    <property type="match status" value="1"/>
</dbReference>
<evidence type="ECO:0000256" key="6">
    <source>
        <dbReference type="SAM" id="MobiDB-lite"/>
    </source>
</evidence>
<dbReference type="Pfam" id="PF07690">
    <property type="entry name" value="MFS_1"/>
    <property type="match status" value="1"/>
</dbReference>
<keyword evidence="3 7" id="KW-0812">Transmembrane</keyword>
<gene>
    <name evidence="9" type="ORF">B0F90DRAFT_1627111</name>
</gene>